<dbReference type="Pfam" id="PF05176">
    <property type="entry name" value="ATP-synt_10"/>
    <property type="match status" value="1"/>
</dbReference>
<feature type="compositionally biased region" description="Pro residues" evidence="1">
    <location>
        <begin position="100"/>
        <end position="123"/>
    </location>
</feature>
<dbReference type="EMBL" id="KQ965735">
    <property type="protein sequence ID" value="KXS20506.1"/>
    <property type="molecule type" value="Genomic_DNA"/>
</dbReference>
<feature type="region of interest" description="Disordered" evidence="1">
    <location>
        <begin position="67"/>
        <end position="160"/>
    </location>
</feature>
<dbReference type="PANTHER" id="PTHR28106:SF1">
    <property type="entry name" value="MITOCHONDRIAL ATPASE COMPLEX SUBUNIT ATP10"/>
    <property type="match status" value="1"/>
</dbReference>
<dbReference type="Proteomes" id="UP000070544">
    <property type="component" value="Unassembled WGS sequence"/>
</dbReference>
<sequence length="413" mass="45527">MSSIGVHRAGPALKSAKMLRCASLGPSSRLSLATVVGSSGSSKSFSQNPQSWAGPVLASPISTKYCTNVPQTRNTPNRPASRTFTSTSSNRRKATEVEPLTPPPSTFRVPEPPPKPIIEPPPSVGESTAPPVVGGAHTDKSGSSGPKKVVLGPQKPEPDTGVRKLLHEQLKRHPKLKDSGYYQSLMKEREQLFKEAFDEGYWDDVKDILAQKNAKFSEAPNDLIPYELAPTLPVLGGRLLSGGTTDPLTVATKHKVTFVGILFSKFAEAHVDSYLKPLLARYPINTSEGIKNNPDVGLMLINVEENSAKAWIQAAFRWLMKMKTDKLMQDRYMLYPHSLSEHRRTLGLFNKYLGYAMLVDRWGKVRWMAHGPASEKELEFLVGDSTNTSNAVELLKTDVDAILTRERKGKRQK</sequence>
<dbReference type="GO" id="GO:0033615">
    <property type="term" value="P:mitochondrial proton-transporting ATP synthase complex assembly"/>
    <property type="evidence" value="ECO:0007669"/>
    <property type="project" value="TreeGrafter"/>
</dbReference>
<dbReference type="OrthoDB" id="17089at2759"/>
<dbReference type="GO" id="GO:0005743">
    <property type="term" value="C:mitochondrial inner membrane"/>
    <property type="evidence" value="ECO:0007669"/>
    <property type="project" value="TreeGrafter"/>
</dbReference>
<organism evidence="2 3">
    <name type="scientific">Gonapodya prolifera (strain JEL478)</name>
    <name type="common">Monoblepharis prolifera</name>
    <dbReference type="NCBI Taxonomy" id="1344416"/>
    <lineage>
        <taxon>Eukaryota</taxon>
        <taxon>Fungi</taxon>
        <taxon>Fungi incertae sedis</taxon>
        <taxon>Chytridiomycota</taxon>
        <taxon>Chytridiomycota incertae sedis</taxon>
        <taxon>Monoblepharidomycetes</taxon>
        <taxon>Monoblepharidales</taxon>
        <taxon>Gonapodyaceae</taxon>
        <taxon>Gonapodya</taxon>
    </lineage>
</organism>
<evidence type="ECO:0000313" key="2">
    <source>
        <dbReference type="EMBL" id="KXS20506.1"/>
    </source>
</evidence>
<proteinExistence type="predicted"/>
<keyword evidence="3" id="KW-1185">Reference proteome</keyword>
<dbReference type="STRING" id="1344416.A0A139AUT9"/>
<name>A0A139AUT9_GONPJ</name>
<dbReference type="InterPro" id="IPR007849">
    <property type="entry name" value="ATP10"/>
</dbReference>
<feature type="compositionally biased region" description="Polar residues" evidence="1">
    <location>
        <begin position="67"/>
        <end position="80"/>
    </location>
</feature>
<evidence type="ECO:0000256" key="1">
    <source>
        <dbReference type="SAM" id="MobiDB-lite"/>
    </source>
</evidence>
<evidence type="ECO:0000313" key="3">
    <source>
        <dbReference type="Proteomes" id="UP000070544"/>
    </source>
</evidence>
<dbReference type="PANTHER" id="PTHR28106">
    <property type="entry name" value="MITOCHONDRIAL ATPASE COMPLEX SUBUNIT ATP10"/>
    <property type="match status" value="1"/>
</dbReference>
<dbReference type="AlphaFoldDB" id="A0A139AUT9"/>
<gene>
    <name evidence="2" type="ORF">M427DRAFT_52111</name>
</gene>
<accession>A0A139AUT9</accession>
<reference evidence="2 3" key="1">
    <citation type="journal article" date="2015" name="Genome Biol. Evol.">
        <title>Phylogenomic analyses indicate that early fungi evolved digesting cell walls of algal ancestors of land plants.</title>
        <authorList>
            <person name="Chang Y."/>
            <person name="Wang S."/>
            <person name="Sekimoto S."/>
            <person name="Aerts A.L."/>
            <person name="Choi C."/>
            <person name="Clum A."/>
            <person name="LaButti K.M."/>
            <person name="Lindquist E.A."/>
            <person name="Yee Ngan C."/>
            <person name="Ohm R.A."/>
            <person name="Salamov A.A."/>
            <person name="Grigoriev I.V."/>
            <person name="Spatafora J.W."/>
            <person name="Berbee M.L."/>
        </authorList>
    </citation>
    <scope>NUCLEOTIDE SEQUENCE [LARGE SCALE GENOMIC DNA]</scope>
    <source>
        <strain evidence="2 3">JEL478</strain>
    </source>
</reference>
<protein>
    <submittedName>
        <fullName evidence="2">Uncharacterized protein</fullName>
    </submittedName>
</protein>